<comment type="caution">
    <text evidence="1">The sequence shown here is derived from an EMBL/GenBank/DDBJ whole genome shotgun (WGS) entry which is preliminary data.</text>
</comment>
<evidence type="ECO:0000313" key="2">
    <source>
        <dbReference type="Proteomes" id="UP001055072"/>
    </source>
</evidence>
<sequence>MYRSLLHLFFIFSLVITVLGVAVPREADEIEVDSEVLEKRLQVSGTHSGDMTFYDVGLGACGWTDSDSELVAAVSHIMFDQFPGYKGGNPNKNPVCGKHAKITYKGKSVTVKIVDRCPGCATGDLDLSPSAFSKLANKDVGRLHGAKWTFQ</sequence>
<accession>A0ACB8U8M5</accession>
<organism evidence="1 2">
    <name type="scientific">Irpex rosettiformis</name>
    <dbReference type="NCBI Taxonomy" id="378272"/>
    <lineage>
        <taxon>Eukaryota</taxon>
        <taxon>Fungi</taxon>
        <taxon>Dikarya</taxon>
        <taxon>Basidiomycota</taxon>
        <taxon>Agaricomycotina</taxon>
        <taxon>Agaricomycetes</taxon>
        <taxon>Polyporales</taxon>
        <taxon>Irpicaceae</taxon>
        <taxon>Irpex</taxon>
    </lineage>
</organism>
<protein>
    <submittedName>
        <fullName evidence="1">RlpA-like double-psi beta-barrel-protein domain-containing protein-containing protein</fullName>
    </submittedName>
</protein>
<name>A0ACB8U8M5_9APHY</name>
<proteinExistence type="predicted"/>
<dbReference type="EMBL" id="MU274907">
    <property type="protein sequence ID" value="KAI0090521.1"/>
    <property type="molecule type" value="Genomic_DNA"/>
</dbReference>
<reference evidence="1" key="1">
    <citation type="journal article" date="2021" name="Environ. Microbiol.">
        <title>Gene family expansions and transcriptome signatures uncover fungal adaptations to wood decay.</title>
        <authorList>
            <person name="Hage H."/>
            <person name="Miyauchi S."/>
            <person name="Viragh M."/>
            <person name="Drula E."/>
            <person name="Min B."/>
            <person name="Chaduli D."/>
            <person name="Navarro D."/>
            <person name="Favel A."/>
            <person name="Norest M."/>
            <person name="Lesage-Meessen L."/>
            <person name="Balint B."/>
            <person name="Merenyi Z."/>
            <person name="de Eugenio L."/>
            <person name="Morin E."/>
            <person name="Martinez A.T."/>
            <person name="Baldrian P."/>
            <person name="Stursova M."/>
            <person name="Martinez M.J."/>
            <person name="Novotny C."/>
            <person name="Magnuson J.K."/>
            <person name="Spatafora J.W."/>
            <person name="Maurice S."/>
            <person name="Pangilinan J."/>
            <person name="Andreopoulos W."/>
            <person name="LaButti K."/>
            <person name="Hundley H."/>
            <person name="Na H."/>
            <person name="Kuo A."/>
            <person name="Barry K."/>
            <person name="Lipzen A."/>
            <person name="Henrissat B."/>
            <person name="Riley R."/>
            <person name="Ahrendt S."/>
            <person name="Nagy L.G."/>
            <person name="Grigoriev I.V."/>
            <person name="Martin F."/>
            <person name="Rosso M.N."/>
        </authorList>
    </citation>
    <scope>NUCLEOTIDE SEQUENCE</scope>
    <source>
        <strain evidence="1">CBS 384.51</strain>
    </source>
</reference>
<evidence type="ECO:0000313" key="1">
    <source>
        <dbReference type="EMBL" id="KAI0090521.1"/>
    </source>
</evidence>
<dbReference type="Proteomes" id="UP001055072">
    <property type="component" value="Unassembled WGS sequence"/>
</dbReference>
<gene>
    <name evidence="1" type="ORF">BDY19DRAFT_991966</name>
</gene>
<keyword evidence="2" id="KW-1185">Reference proteome</keyword>